<proteinExistence type="predicted"/>
<dbReference type="EMBL" id="SNRY01004471">
    <property type="protein sequence ID" value="KAA6317588.1"/>
    <property type="molecule type" value="Genomic_DNA"/>
</dbReference>
<dbReference type="InterPro" id="IPR015032">
    <property type="entry name" value="ThsB__TIR-like_domain"/>
</dbReference>
<organism evidence="2">
    <name type="scientific">termite gut metagenome</name>
    <dbReference type="NCBI Taxonomy" id="433724"/>
    <lineage>
        <taxon>unclassified sequences</taxon>
        <taxon>metagenomes</taxon>
        <taxon>organismal metagenomes</taxon>
    </lineage>
</organism>
<sequence>MAKEYHIFISHSWSYPDDLKNLRKLLNERGYFNVEFEEASADEPIDSENAAYIKQQLKQKILNSNIVLGIAGMYASYSEWMEWELDKAIGFDIPIVGVAPWGQERVSKTVSDRAKEVVRWNTESIVAAIRKWAKD</sequence>
<evidence type="ECO:0000313" key="2">
    <source>
        <dbReference type="EMBL" id="KAA6317588.1"/>
    </source>
</evidence>
<gene>
    <name evidence="2" type="ORF">EZS27_032276</name>
</gene>
<dbReference type="SUPFAM" id="SSF52206">
    <property type="entry name" value="Hypothetical protein MTH538"/>
    <property type="match status" value="1"/>
</dbReference>
<dbReference type="Pfam" id="PF08937">
    <property type="entry name" value="ThsB_TIR"/>
    <property type="match status" value="1"/>
</dbReference>
<feature type="domain" description="Thoeris protein ThsB TIR-like" evidence="1">
    <location>
        <begin position="8"/>
        <end position="104"/>
    </location>
</feature>
<protein>
    <recommendedName>
        <fullName evidence="1">Thoeris protein ThsB TIR-like domain-containing protein</fullName>
    </recommendedName>
</protein>
<comment type="caution">
    <text evidence="2">The sequence shown here is derived from an EMBL/GenBank/DDBJ whole genome shotgun (WGS) entry which is preliminary data.</text>
</comment>
<reference evidence="2" key="1">
    <citation type="submission" date="2019-03" db="EMBL/GenBank/DDBJ databases">
        <title>Single cell metagenomics reveals metabolic interactions within the superorganism composed of flagellate Streblomastix strix and complex community of Bacteroidetes bacteria on its surface.</title>
        <authorList>
            <person name="Treitli S.C."/>
            <person name="Kolisko M."/>
            <person name="Husnik F."/>
            <person name="Keeling P."/>
            <person name="Hampl V."/>
        </authorList>
    </citation>
    <scope>NUCLEOTIDE SEQUENCE</scope>
    <source>
        <strain evidence="2">STM</strain>
    </source>
</reference>
<name>A0A5J4Q967_9ZZZZ</name>
<dbReference type="Gene3D" id="3.40.50.9200">
    <property type="entry name" value="Hypothetical protein MTH538"/>
    <property type="match status" value="1"/>
</dbReference>
<evidence type="ECO:0000259" key="1">
    <source>
        <dbReference type="Pfam" id="PF08937"/>
    </source>
</evidence>
<dbReference type="AlphaFoldDB" id="A0A5J4Q967"/>
<accession>A0A5J4Q967</accession>
<dbReference type="InterPro" id="IPR036490">
    <property type="entry name" value="ThsB_TIR-like_sf"/>
</dbReference>